<keyword evidence="2" id="KW-1185">Reference proteome</keyword>
<sequence>MLTNRTSGSWKAVREPEVKSLYLVPMPMTTSAAAAIRFAAVEPVAPTPPTY</sequence>
<evidence type="ECO:0000313" key="1">
    <source>
        <dbReference type="EMBL" id="BDZ42103.1"/>
    </source>
</evidence>
<proteinExistence type="predicted"/>
<name>A0ABN6XB05_9CELL</name>
<organism evidence="1 2">
    <name type="scientific">Paraoerskovia sediminicola</name>
    <dbReference type="NCBI Taxonomy" id="1138587"/>
    <lineage>
        <taxon>Bacteria</taxon>
        <taxon>Bacillati</taxon>
        <taxon>Actinomycetota</taxon>
        <taxon>Actinomycetes</taxon>
        <taxon>Micrococcales</taxon>
        <taxon>Cellulomonadaceae</taxon>
        <taxon>Paraoerskovia</taxon>
    </lineage>
</organism>
<accession>A0ABN6XB05</accession>
<gene>
    <name evidence="1" type="ORF">GCM10025865_14020</name>
</gene>
<reference evidence="2" key="1">
    <citation type="journal article" date="2019" name="Int. J. Syst. Evol. Microbiol.">
        <title>The Global Catalogue of Microorganisms (GCM) 10K type strain sequencing project: providing services to taxonomists for standard genome sequencing and annotation.</title>
        <authorList>
            <consortium name="The Broad Institute Genomics Platform"/>
            <consortium name="The Broad Institute Genome Sequencing Center for Infectious Disease"/>
            <person name="Wu L."/>
            <person name="Ma J."/>
        </authorList>
    </citation>
    <scope>NUCLEOTIDE SEQUENCE [LARGE SCALE GENOMIC DNA]</scope>
    <source>
        <strain evidence="2">NBRC 108565</strain>
    </source>
</reference>
<evidence type="ECO:0000313" key="2">
    <source>
        <dbReference type="Proteomes" id="UP001321475"/>
    </source>
</evidence>
<dbReference type="EMBL" id="AP027729">
    <property type="protein sequence ID" value="BDZ42103.1"/>
    <property type="molecule type" value="Genomic_DNA"/>
</dbReference>
<dbReference type="Proteomes" id="UP001321475">
    <property type="component" value="Chromosome"/>
</dbReference>
<protein>
    <submittedName>
        <fullName evidence="1">Uncharacterized protein</fullName>
    </submittedName>
</protein>